<accession>A0A378KU07</accession>
<dbReference type="Proteomes" id="UP000254230">
    <property type="component" value="Unassembled WGS sequence"/>
</dbReference>
<organism evidence="4 6">
    <name type="scientific">Legionella quateirensis</name>
    <dbReference type="NCBI Taxonomy" id="45072"/>
    <lineage>
        <taxon>Bacteria</taxon>
        <taxon>Pseudomonadati</taxon>
        <taxon>Pseudomonadota</taxon>
        <taxon>Gammaproteobacteria</taxon>
        <taxon>Legionellales</taxon>
        <taxon>Legionellaceae</taxon>
        <taxon>Legionella</taxon>
    </lineage>
</organism>
<reference evidence="4 6" key="2">
    <citation type="submission" date="2018-06" db="EMBL/GenBank/DDBJ databases">
        <authorList>
            <consortium name="Pathogen Informatics"/>
            <person name="Doyle S."/>
        </authorList>
    </citation>
    <scope>NUCLEOTIDE SEQUENCE [LARGE SCALE GENOMIC DNA]</scope>
    <source>
        <strain evidence="4 6">NCTC12376</strain>
    </source>
</reference>
<evidence type="ECO:0000259" key="2">
    <source>
        <dbReference type="Pfam" id="PF00857"/>
    </source>
</evidence>
<feature type="compositionally biased region" description="Polar residues" evidence="1">
    <location>
        <begin position="360"/>
        <end position="370"/>
    </location>
</feature>
<dbReference type="InterPro" id="IPR000868">
    <property type="entry name" value="Isochorismatase-like_dom"/>
</dbReference>
<dbReference type="InterPro" id="IPR036380">
    <property type="entry name" value="Isochorismatase-like_sf"/>
</dbReference>
<dbReference type="EMBL" id="UGOW01000001">
    <property type="protein sequence ID" value="STY18065.1"/>
    <property type="molecule type" value="Genomic_DNA"/>
</dbReference>
<gene>
    <name evidence="3" type="ORF">Lqua_0917</name>
    <name evidence="4" type="ORF">NCTC12376_01880</name>
</gene>
<dbReference type="Pfam" id="PF00857">
    <property type="entry name" value="Isochorismatase"/>
    <property type="match status" value="1"/>
</dbReference>
<feature type="domain" description="Isochorismatase-like" evidence="2">
    <location>
        <begin position="64"/>
        <end position="158"/>
    </location>
</feature>
<dbReference type="Gene3D" id="3.40.50.850">
    <property type="entry name" value="Isochorismatase-like"/>
    <property type="match status" value="1"/>
</dbReference>
<sequence length="370" mass="42018">MIKSAASELTMKEIANEILSVNNTEGNKVAILVIDEDREATGDAESYDQLISRKQERVIEFANTHNLPMWFVYGETPTRKLLMNKATNKELVSEFHKFHTSAFLVHPHEGVEYPLDNQLKDAGITHLVILGHHMEACVKETAMSALKLGYEVITSMDTLRQNHLFFYDQCSWKNVEGISFYESLDAEVKHLRDESVAAPSSSLWDQPMPVGEAYEDNLDYNEEITFIEFGFDSNGNIAEAQQSSASSEKPRSQNAYEQLRQLLESELFIEPGSKLKEQVYPNLVHLLNAIKDNADFITIKEIANQGIERNSTIKEKNVSSDSEHLSNRLTIFQTILNANTLEEALDSIHQKYPQDRQTQDNESTINTTLK</sequence>
<evidence type="ECO:0000256" key="1">
    <source>
        <dbReference type="SAM" id="MobiDB-lite"/>
    </source>
</evidence>
<feature type="region of interest" description="Disordered" evidence="1">
    <location>
        <begin position="351"/>
        <end position="370"/>
    </location>
</feature>
<evidence type="ECO:0000313" key="3">
    <source>
        <dbReference type="EMBL" id="KTD50690.1"/>
    </source>
</evidence>
<keyword evidence="5" id="KW-1185">Reference proteome</keyword>
<dbReference type="STRING" id="45072.Lqua_0917"/>
<dbReference type="SUPFAM" id="SSF52499">
    <property type="entry name" value="Isochorismatase-like hydrolases"/>
    <property type="match status" value="1"/>
</dbReference>
<protein>
    <submittedName>
        <fullName evidence="4">Nicotinamidase/pyrazinamidase</fullName>
    </submittedName>
</protein>
<evidence type="ECO:0000313" key="6">
    <source>
        <dbReference type="Proteomes" id="UP000254230"/>
    </source>
</evidence>
<dbReference type="OrthoDB" id="9785724at2"/>
<dbReference type="EMBL" id="LNYR01000012">
    <property type="protein sequence ID" value="KTD50690.1"/>
    <property type="molecule type" value="Genomic_DNA"/>
</dbReference>
<dbReference type="Proteomes" id="UP000054639">
    <property type="component" value="Unassembled WGS sequence"/>
</dbReference>
<dbReference type="AlphaFoldDB" id="A0A378KU07"/>
<proteinExistence type="predicted"/>
<name>A0A378KU07_9GAMM</name>
<evidence type="ECO:0000313" key="4">
    <source>
        <dbReference type="EMBL" id="STY18065.1"/>
    </source>
</evidence>
<evidence type="ECO:0000313" key="5">
    <source>
        <dbReference type="Proteomes" id="UP000054639"/>
    </source>
</evidence>
<reference evidence="3 5" key="1">
    <citation type="submission" date="2015-11" db="EMBL/GenBank/DDBJ databases">
        <title>Genomic analysis of 38 Legionella species identifies large and diverse effector repertoires.</title>
        <authorList>
            <person name="Burstein D."/>
            <person name="Amaro F."/>
            <person name="Zusman T."/>
            <person name="Lifshitz Z."/>
            <person name="Cohen O."/>
            <person name="Gilbert J.A."/>
            <person name="Pupko T."/>
            <person name="Shuman H.A."/>
            <person name="Segal G."/>
        </authorList>
    </citation>
    <scope>NUCLEOTIDE SEQUENCE [LARGE SCALE GENOMIC DNA]</scope>
    <source>
        <strain evidence="3 5">ATCC 49507</strain>
    </source>
</reference>